<feature type="transmembrane region" description="Helical" evidence="7">
    <location>
        <begin position="406"/>
        <end position="429"/>
    </location>
</feature>
<keyword evidence="2" id="KW-1003">Cell membrane</keyword>
<evidence type="ECO:0000259" key="8">
    <source>
        <dbReference type="Pfam" id="PF02687"/>
    </source>
</evidence>
<feature type="transmembrane region" description="Helical" evidence="7">
    <location>
        <begin position="247"/>
        <end position="270"/>
    </location>
</feature>
<sequence>MDFAIAWRLFRREFTQGQLVLILLAITLAVMSVSGLSRVSERLQAAISEQASQFIAADRIFAASQPIDPTWLAKADELGLRYTSSMRFNSVIFADDEMLLVQVRAVESGYPLKGSIDLASGTAQGLPGNGEAWAESRIRALLGNPDSIELGQSRFALTQEISKLPDGGLSLFSASPVLLITMDQVAATGVVQPGSRVGYRTQFVGSVEALKQFDDFIKPQLSDVQRWQDVRSGESPIASSIRRAERFLLLASLLGIALACAAIGIAANRYCQRHFDVVAMLKTFGASANQIKLIFVSHLTLVTSVGVVFGLIMGAGLDSLVSRWLPPELMASAPAATRPIVLGIVTGFFSAFMFSAYPILRLLAIPPLRVIQRQLEGVSWSAWLNGLLSLIAMATLGYLYSRSLSLTLIVVATALLMGLLLLFVGLGFIRLGHSIGLSVASPLQLALASLRRRGRQNSVHLVGFSTALVLLLTILALRQDLLADWQEQLPERTPNYFLVNIAPDETQPITGFFQERNIEHTDLYPVIRGRMSHINGEPLIRRSGDSTPMDEESEQEGRSGVGRELNLTFKSSLPPNNEIVAGQWSSAPDDVSIEEDFAKRMGIEMGDELTFTIDGQAVTVTVANLRTLQWESLQPNFFLIFAPEKLAEFPATYIGSFYLEDHQQASLLELVRDYPTVSLIDVGAIVEQMRQIVDQVSLSLSLVLVLVVCASALVMLAQTEASMSQRTRELAVLRTMGAPGRLLRWSTALEFGLLGALAGLLAVIVAEVALWLLKTQVFELTNQMHWHWWLLSPISGAVVVAVLGWWRCRHLLSQQCAALLRAS</sequence>
<feature type="transmembrane region" description="Helical" evidence="7">
    <location>
        <begin position="291"/>
        <end position="316"/>
    </location>
</feature>
<keyword evidence="5 7" id="KW-0472">Membrane</keyword>
<dbReference type="AlphaFoldDB" id="A0AA37TTL1"/>
<dbReference type="Proteomes" id="UP001157439">
    <property type="component" value="Unassembled WGS sequence"/>
</dbReference>
<comment type="subcellular location">
    <subcellularLocation>
        <location evidence="1">Cell membrane</location>
        <topology evidence="1">Multi-pass membrane protein</topology>
    </subcellularLocation>
</comment>
<feature type="region of interest" description="Disordered" evidence="6">
    <location>
        <begin position="537"/>
        <end position="561"/>
    </location>
</feature>
<gene>
    <name evidence="9" type="primary">ybbP</name>
    <name evidence="9" type="ORF">GCM10007894_21990</name>
</gene>
<keyword evidence="4 7" id="KW-1133">Transmembrane helix</keyword>
<proteinExistence type="predicted"/>
<evidence type="ECO:0000256" key="4">
    <source>
        <dbReference type="ARBA" id="ARBA00022989"/>
    </source>
</evidence>
<evidence type="ECO:0000256" key="5">
    <source>
        <dbReference type="ARBA" id="ARBA00023136"/>
    </source>
</evidence>
<dbReference type="RefSeq" id="WP_095500216.1">
    <property type="nucleotide sequence ID" value="NZ_BSPO01000003.1"/>
</dbReference>
<evidence type="ECO:0000256" key="6">
    <source>
        <dbReference type="SAM" id="MobiDB-lite"/>
    </source>
</evidence>
<reference evidence="9 10" key="1">
    <citation type="journal article" date="2014" name="Int. J. Syst. Evol. Microbiol.">
        <title>Complete genome sequence of Corynebacterium casei LMG S-19264T (=DSM 44701T), isolated from a smear-ripened cheese.</title>
        <authorList>
            <consortium name="US DOE Joint Genome Institute (JGI-PGF)"/>
            <person name="Walter F."/>
            <person name="Albersmeier A."/>
            <person name="Kalinowski J."/>
            <person name="Ruckert C."/>
        </authorList>
    </citation>
    <scope>NUCLEOTIDE SEQUENCE [LARGE SCALE GENOMIC DNA]</scope>
    <source>
        <strain evidence="9 10">NBRC 112785</strain>
    </source>
</reference>
<feature type="transmembrane region" description="Helical" evidence="7">
    <location>
        <begin position="785"/>
        <end position="806"/>
    </location>
</feature>
<dbReference type="PANTHER" id="PTHR30287:SF1">
    <property type="entry name" value="INNER MEMBRANE PROTEIN"/>
    <property type="match status" value="1"/>
</dbReference>
<dbReference type="EMBL" id="BSPO01000003">
    <property type="protein sequence ID" value="GLS84222.1"/>
    <property type="molecule type" value="Genomic_DNA"/>
</dbReference>
<feature type="transmembrane region" description="Helical" evidence="7">
    <location>
        <begin position="751"/>
        <end position="773"/>
    </location>
</feature>
<keyword evidence="10" id="KW-1185">Reference proteome</keyword>
<dbReference type="GO" id="GO:0005886">
    <property type="term" value="C:plasma membrane"/>
    <property type="evidence" value="ECO:0007669"/>
    <property type="project" value="UniProtKB-SubCell"/>
</dbReference>
<evidence type="ECO:0000256" key="1">
    <source>
        <dbReference type="ARBA" id="ARBA00004651"/>
    </source>
</evidence>
<feature type="transmembrane region" description="Helical" evidence="7">
    <location>
        <begin position="380"/>
        <end position="400"/>
    </location>
</feature>
<comment type="caution">
    <text evidence="9">The sequence shown here is derived from an EMBL/GenBank/DDBJ whole genome shotgun (WGS) entry which is preliminary data.</text>
</comment>
<feature type="domain" description="ABC3 transporter permease C-terminal" evidence="8">
    <location>
        <begin position="250"/>
        <end position="367"/>
    </location>
</feature>
<evidence type="ECO:0000256" key="7">
    <source>
        <dbReference type="SAM" id="Phobius"/>
    </source>
</evidence>
<dbReference type="InterPro" id="IPR003838">
    <property type="entry name" value="ABC3_permease_C"/>
</dbReference>
<name>A0AA37TTL1_9GAMM</name>
<dbReference type="InterPro" id="IPR038766">
    <property type="entry name" value="Membrane_comp_ABC_pdt"/>
</dbReference>
<feature type="transmembrane region" description="Helical" evidence="7">
    <location>
        <begin position="459"/>
        <end position="477"/>
    </location>
</feature>
<dbReference type="Pfam" id="PF02687">
    <property type="entry name" value="FtsX"/>
    <property type="match status" value="2"/>
</dbReference>
<keyword evidence="3 7" id="KW-0812">Transmembrane</keyword>
<organism evidence="9 10">
    <name type="scientific">Paraferrimonas haliotis</name>
    <dbReference type="NCBI Taxonomy" id="2013866"/>
    <lineage>
        <taxon>Bacteria</taxon>
        <taxon>Pseudomonadati</taxon>
        <taxon>Pseudomonadota</taxon>
        <taxon>Gammaproteobacteria</taxon>
        <taxon>Alteromonadales</taxon>
        <taxon>Ferrimonadaceae</taxon>
        <taxon>Paraferrimonas</taxon>
    </lineage>
</organism>
<evidence type="ECO:0000256" key="2">
    <source>
        <dbReference type="ARBA" id="ARBA00022475"/>
    </source>
</evidence>
<evidence type="ECO:0000313" key="9">
    <source>
        <dbReference type="EMBL" id="GLS84222.1"/>
    </source>
</evidence>
<accession>A0AA37TTL1</accession>
<evidence type="ECO:0000313" key="10">
    <source>
        <dbReference type="Proteomes" id="UP001157439"/>
    </source>
</evidence>
<feature type="transmembrane region" description="Helical" evidence="7">
    <location>
        <begin position="698"/>
        <end position="717"/>
    </location>
</feature>
<feature type="transmembrane region" description="Helical" evidence="7">
    <location>
        <begin position="336"/>
        <end position="360"/>
    </location>
</feature>
<feature type="domain" description="ABC3 transporter permease C-terminal" evidence="8">
    <location>
        <begin position="702"/>
        <end position="806"/>
    </location>
</feature>
<dbReference type="PANTHER" id="PTHR30287">
    <property type="entry name" value="MEMBRANE COMPONENT OF PREDICTED ABC SUPERFAMILY METABOLITE UPTAKE TRANSPORTER"/>
    <property type="match status" value="1"/>
</dbReference>
<protein>
    <submittedName>
        <fullName evidence="9">ABC transporter permease</fullName>
    </submittedName>
</protein>
<evidence type="ECO:0000256" key="3">
    <source>
        <dbReference type="ARBA" id="ARBA00022692"/>
    </source>
</evidence>